<name>A0AAW0L6B6_QUESU</name>
<organism evidence="2 3">
    <name type="scientific">Quercus suber</name>
    <name type="common">Cork oak</name>
    <dbReference type="NCBI Taxonomy" id="58331"/>
    <lineage>
        <taxon>Eukaryota</taxon>
        <taxon>Viridiplantae</taxon>
        <taxon>Streptophyta</taxon>
        <taxon>Embryophyta</taxon>
        <taxon>Tracheophyta</taxon>
        <taxon>Spermatophyta</taxon>
        <taxon>Magnoliopsida</taxon>
        <taxon>eudicotyledons</taxon>
        <taxon>Gunneridae</taxon>
        <taxon>Pentapetalae</taxon>
        <taxon>rosids</taxon>
        <taxon>fabids</taxon>
        <taxon>Fagales</taxon>
        <taxon>Fagaceae</taxon>
        <taxon>Quercus</taxon>
    </lineage>
</organism>
<comment type="caution">
    <text evidence="2">The sequence shown here is derived from an EMBL/GenBank/DDBJ whole genome shotgun (WGS) entry which is preliminary data.</text>
</comment>
<keyword evidence="3" id="KW-1185">Reference proteome</keyword>
<proteinExistence type="predicted"/>
<dbReference type="EMBL" id="PKMF04000145">
    <property type="protein sequence ID" value="KAK7847202.1"/>
    <property type="molecule type" value="Genomic_DNA"/>
</dbReference>
<reference evidence="2 3" key="1">
    <citation type="journal article" date="2018" name="Sci. Data">
        <title>The draft genome sequence of cork oak.</title>
        <authorList>
            <person name="Ramos A.M."/>
            <person name="Usie A."/>
            <person name="Barbosa P."/>
            <person name="Barros P.M."/>
            <person name="Capote T."/>
            <person name="Chaves I."/>
            <person name="Simoes F."/>
            <person name="Abreu I."/>
            <person name="Carrasquinho I."/>
            <person name="Faro C."/>
            <person name="Guimaraes J.B."/>
            <person name="Mendonca D."/>
            <person name="Nobrega F."/>
            <person name="Rodrigues L."/>
            <person name="Saibo N.J.M."/>
            <person name="Varela M.C."/>
            <person name="Egas C."/>
            <person name="Matos J."/>
            <person name="Miguel C.M."/>
            <person name="Oliveira M.M."/>
            <person name="Ricardo C.P."/>
            <person name="Goncalves S."/>
        </authorList>
    </citation>
    <scope>NUCLEOTIDE SEQUENCE [LARGE SCALE GENOMIC DNA]</scope>
    <source>
        <strain evidence="3">cv. HL8</strain>
    </source>
</reference>
<dbReference type="Gramene" id="rna-CFP56_54314">
    <property type="protein sequence ID" value="cds-POF23101.1"/>
    <property type="gene ID" value="gene-CFP56_54314"/>
</dbReference>
<gene>
    <name evidence="2" type="ORF">CFP56_007053</name>
</gene>
<evidence type="ECO:0000313" key="2">
    <source>
        <dbReference type="EMBL" id="KAK7847202.1"/>
    </source>
</evidence>
<feature type="region of interest" description="Disordered" evidence="1">
    <location>
        <begin position="21"/>
        <end position="41"/>
    </location>
</feature>
<dbReference type="AlphaFoldDB" id="A0AAW0L6B6"/>
<evidence type="ECO:0000313" key="3">
    <source>
        <dbReference type="Proteomes" id="UP000237347"/>
    </source>
</evidence>
<accession>A0AAW0L6B6</accession>
<protein>
    <submittedName>
        <fullName evidence="2">Uncharacterized protein</fullName>
    </submittedName>
</protein>
<dbReference type="Proteomes" id="UP000237347">
    <property type="component" value="Unassembled WGS sequence"/>
</dbReference>
<sequence>MSGKPNKKIAFGYAGVVITSSSEGSSSKKMLNKQITSSEGCSSKRVLNKVTELNSSSRMIFKDKHTSCSSHFAKQLKTEKFVDNSSGKLGYKDEVKCTSGLKFNDKLLGNTTEFETQVKFKKTVYPNKSASKFNNKEINYY</sequence>
<evidence type="ECO:0000256" key="1">
    <source>
        <dbReference type="SAM" id="MobiDB-lite"/>
    </source>
</evidence>